<keyword evidence="2" id="KW-0418">Kinase</keyword>
<reference evidence="2 3" key="1">
    <citation type="journal article" date="2014" name="PLoS Genet.">
        <title>The Genome of Spironucleus salmonicida Highlights a Fish Pathogen Adapted to Fluctuating Environments.</title>
        <authorList>
            <person name="Xu F."/>
            <person name="Jerlstrom-Hultqvist J."/>
            <person name="Einarsson E."/>
            <person name="Astvaldsson A."/>
            <person name="Svard S.G."/>
            <person name="Andersson J.O."/>
        </authorList>
    </citation>
    <scope>NUCLEOTIDE SEQUENCE</scope>
    <source>
        <strain evidence="3">ATCC 50377</strain>
    </source>
</reference>
<dbReference type="GO" id="GO:0004103">
    <property type="term" value="F:choline kinase activity"/>
    <property type="evidence" value="ECO:0007669"/>
    <property type="project" value="TreeGrafter"/>
</dbReference>
<gene>
    <name evidence="2" type="ORF">SS50377_16725</name>
    <name evidence="3" type="ORF">SS50377_21014</name>
</gene>
<proteinExistence type="inferred from homology"/>
<keyword evidence="4" id="KW-1185">Reference proteome</keyword>
<dbReference type="GO" id="GO:0006646">
    <property type="term" value="P:phosphatidylethanolamine biosynthetic process"/>
    <property type="evidence" value="ECO:0007669"/>
    <property type="project" value="TreeGrafter"/>
</dbReference>
<accession>V6LSE8</accession>
<dbReference type="PANTHER" id="PTHR22603">
    <property type="entry name" value="CHOLINE/ETHANOALAMINE KINASE"/>
    <property type="match status" value="1"/>
</dbReference>
<comment type="similarity">
    <text evidence="1">Belongs to the choline/ethanolamine kinase family.</text>
</comment>
<protein>
    <submittedName>
        <fullName evidence="2 3">Ethanolamine kinase</fullName>
    </submittedName>
</protein>
<dbReference type="GO" id="GO:0004305">
    <property type="term" value="F:ethanolamine kinase activity"/>
    <property type="evidence" value="ECO:0007669"/>
    <property type="project" value="TreeGrafter"/>
</dbReference>
<dbReference type="EMBL" id="AUWU02000001">
    <property type="protein sequence ID" value="KAH0577660.1"/>
    <property type="molecule type" value="Genomic_DNA"/>
</dbReference>
<dbReference type="GO" id="GO:0005737">
    <property type="term" value="C:cytoplasm"/>
    <property type="evidence" value="ECO:0007669"/>
    <property type="project" value="TreeGrafter"/>
</dbReference>
<dbReference type="Pfam" id="PF01633">
    <property type="entry name" value="Choline_kinase"/>
    <property type="match status" value="1"/>
</dbReference>
<evidence type="ECO:0000256" key="1">
    <source>
        <dbReference type="ARBA" id="ARBA00038211"/>
    </source>
</evidence>
<name>V6LSE8_9EUKA</name>
<evidence type="ECO:0000313" key="3">
    <source>
        <dbReference type="EMBL" id="KAH0577660.1"/>
    </source>
</evidence>
<keyword evidence="2" id="KW-0808">Transferase</keyword>
<dbReference type="Gene3D" id="3.30.200.20">
    <property type="entry name" value="Phosphorylase Kinase, domain 1"/>
    <property type="match status" value="1"/>
</dbReference>
<dbReference type="VEuPathDB" id="GiardiaDB:SS50377_21014"/>
<dbReference type="Gene3D" id="3.90.1200.10">
    <property type="match status" value="1"/>
</dbReference>
<dbReference type="PANTHER" id="PTHR22603:SF93">
    <property type="entry name" value="RE24176P"/>
    <property type="match status" value="1"/>
</dbReference>
<dbReference type="Proteomes" id="UP000018208">
    <property type="component" value="Unassembled WGS sequence"/>
</dbReference>
<dbReference type="OrthoDB" id="10267235at2759"/>
<dbReference type="InterPro" id="IPR011009">
    <property type="entry name" value="Kinase-like_dom_sf"/>
</dbReference>
<sequence>MLQIQNDFADVQEEIAQIEKSISQQIKILERVSGCTNDNFIVQILDQKYLLRRYLKREEIFMRDQDKEIQILQYLISQNCQVVTEELIHFDAFFITKYIEGSLLEQDSLLGQADNLIQIATAFQKLHQHQIGQKPSLFDYIPAFYQHQWYYEQDKETFDNFVNFITQQINFYKTAYPHLLKVCICHNDAHAGNIIFNNNQAYFIDFEYASVSYNFYDIACFFAEFTGIDAIYADYATLEQRTIFYKTYFTENVDITICEEILAIFQPFVWGLWSLWGSKAGYELYAKNRLQIFKIYFEQLK</sequence>
<dbReference type="SUPFAM" id="SSF56112">
    <property type="entry name" value="Protein kinase-like (PK-like)"/>
    <property type="match status" value="1"/>
</dbReference>
<organism evidence="2">
    <name type="scientific">Spironucleus salmonicida</name>
    <dbReference type="NCBI Taxonomy" id="348837"/>
    <lineage>
        <taxon>Eukaryota</taxon>
        <taxon>Metamonada</taxon>
        <taxon>Diplomonadida</taxon>
        <taxon>Hexamitidae</taxon>
        <taxon>Hexamitinae</taxon>
        <taxon>Spironucleus</taxon>
    </lineage>
</organism>
<reference evidence="3" key="2">
    <citation type="submission" date="2020-12" db="EMBL/GenBank/DDBJ databases">
        <title>New Spironucleus salmonicida genome in near-complete chromosomes.</title>
        <authorList>
            <person name="Xu F."/>
            <person name="Kurt Z."/>
            <person name="Jimenez-Gonzalez A."/>
            <person name="Astvaldsson A."/>
            <person name="Andersson J.O."/>
            <person name="Svard S.G."/>
        </authorList>
    </citation>
    <scope>NUCLEOTIDE SEQUENCE</scope>
    <source>
        <strain evidence="3">ATCC 50377</strain>
    </source>
</reference>
<evidence type="ECO:0000313" key="4">
    <source>
        <dbReference type="Proteomes" id="UP000018208"/>
    </source>
</evidence>
<dbReference type="AlphaFoldDB" id="V6LSE8"/>
<dbReference type="EMBL" id="KI546135">
    <property type="protein sequence ID" value="EST43679.1"/>
    <property type="molecule type" value="Genomic_DNA"/>
</dbReference>
<evidence type="ECO:0000313" key="2">
    <source>
        <dbReference type="EMBL" id="EST43679.1"/>
    </source>
</evidence>